<feature type="domain" description="LPS-assembly protein LptD central" evidence="3">
    <location>
        <begin position="228"/>
        <end position="715"/>
    </location>
</feature>
<feature type="compositionally biased region" description="Basic and acidic residues" evidence="1">
    <location>
        <begin position="659"/>
        <end position="669"/>
    </location>
</feature>
<accession>A0AAE4ZAM7</accession>
<dbReference type="EMBL" id="JAACAK010000017">
    <property type="protein sequence ID" value="NIR73915.1"/>
    <property type="molecule type" value="Genomic_DNA"/>
</dbReference>
<evidence type="ECO:0000313" key="5">
    <source>
        <dbReference type="Proteomes" id="UP000702544"/>
    </source>
</evidence>
<dbReference type="InterPro" id="IPR050218">
    <property type="entry name" value="LptD"/>
</dbReference>
<feature type="chain" id="PRO_5042043031" evidence="2">
    <location>
        <begin position="25"/>
        <end position="936"/>
    </location>
</feature>
<feature type="region of interest" description="Disordered" evidence="1">
    <location>
        <begin position="41"/>
        <end position="78"/>
    </location>
</feature>
<proteinExistence type="predicted"/>
<dbReference type="GO" id="GO:1990351">
    <property type="term" value="C:transporter complex"/>
    <property type="evidence" value="ECO:0007669"/>
    <property type="project" value="TreeGrafter"/>
</dbReference>
<evidence type="ECO:0000256" key="1">
    <source>
        <dbReference type="SAM" id="MobiDB-lite"/>
    </source>
</evidence>
<dbReference type="InterPro" id="IPR045659">
    <property type="entry name" value="LptD_2"/>
</dbReference>
<feature type="region of interest" description="Disordered" evidence="1">
    <location>
        <begin position="638"/>
        <end position="669"/>
    </location>
</feature>
<reference evidence="4 5" key="1">
    <citation type="submission" date="2020-01" db="EMBL/GenBank/DDBJ databases">
        <title>Genomes assembled from Gulf of Kutch pelagic sediment metagenomes.</title>
        <authorList>
            <person name="Chandrashekar M."/>
            <person name="Mahajan M.S."/>
            <person name="Dave K.J."/>
            <person name="Vatsa P."/>
            <person name="Nathani N.M."/>
        </authorList>
    </citation>
    <scope>NUCLEOTIDE SEQUENCE [LARGE SCALE GENOMIC DNA]</scope>
    <source>
        <strain evidence="4">KS3-K002</strain>
    </source>
</reference>
<dbReference type="PANTHER" id="PTHR30189:SF1">
    <property type="entry name" value="LPS-ASSEMBLY PROTEIN LPTD"/>
    <property type="match status" value="1"/>
</dbReference>
<keyword evidence="2" id="KW-0732">Signal</keyword>
<dbReference type="Proteomes" id="UP000702544">
    <property type="component" value="Unassembled WGS sequence"/>
</dbReference>
<dbReference type="GO" id="GO:0009279">
    <property type="term" value="C:cell outer membrane"/>
    <property type="evidence" value="ECO:0007669"/>
    <property type="project" value="TreeGrafter"/>
</dbReference>
<feature type="signal peptide" evidence="2">
    <location>
        <begin position="1"/>
        <end position="24"/>
    </location>
</feature>
<feature type="compositionally biased region" description="Basic and acidic residues" evidence="1">
    <location>
        <begin position="41"/>
        <end position="56"/>
    </location>
</feature>
<name>A0AAE4ZAM7_9BACT</name>
<dbReference type="Pfam" id="PF19838">
    <property type="entry name" value="LptD_2"/>
    <property type="match status" value="1"/>
</dbReference>
<dbReference type="AlphaFoldDB" id="A0AAE4ZAM7"/>
<dbReference type="PANTHER" id="PTHR30189">
    <property type="entry name" value="LPS-ASSEMBLY PROTEIN"/>
    <property type="match status" value="1"/>
</dbReference>
<protein>
    <submittedName>
        <fullName evidence="4">LPS-assembly protein LptD</fullName>
    </submittedName>
</protein>
<dbReference type="SUPFAM" id="SSF56935">
    <property type="entry name" value="Porins"/>
    <property type="match status" value="1"/>
</dbReference>
<organism evidence="4 5">
    <name type="scientific">Candidatus Kutchimonas denitrificans</name>
    <dbReference type="NCBI Taxonomy" id="3056748"/>
    <lineage>
        <taxon>Bacteria</taxon>
        <taxon>Pseudomonadati</taxon>
        <taxon>Gemmatimonadota</taxon>
        <taxon>Gemmatimonadia</taxon>
        <taxon>Candidatus Palauibacterales</taxon>
        <taxon>Candidatus Palauibacteraceae</taxon>
        <taxon>Candidatus Kutchimonas</taxon>
    </lineage>
</organism>
<evidence type="ECO:0000313" key="4">
    <source>
        <dbReference type="EMBL" id="NIR73915.1"/>
    </source>
</evidence>
<comment type="caution">
    <text evidence="4">The sequence shown here is derived from an EMBL/GenBank/DDBJ whole genome shotgun (WGS) entry which is preliminary data.</text>
</comment>
<sequence length="936" mass="105240">MRALIIVCSAAALTLGAAPAPVFAAPYKPYNAALSFAPQDTTRRQPLKDLAPPRDEPDAETPGDSAAVERGEPFPPSDSIMEALMQRAGYRPVVYQGDTLVFTTSDRAIHIRERAHIERAGDQYYADSVVYQGDTRWVTGFGNMRLINAKGQEVNSEVGPLVYDTDRRIGTIRNSETRWEAWHVAGDFTLEGTDTLWVSGGHFTTCDLPEPHYRFEADKIKLILGNIVVAWPVRLYFGDVPVFWFPFMAQDVRQGRHSGILPLQFGVNDIIRNSPGRNRHISNIGYYWAINDYMDAQLSMDWWSDTWTRLDGFFRYKWVRRFIDGGLAYSHFLLPDGGREISGSWNHRQRFGERADLRASVQFVSSQQFQQDAEFNPERLTQNIRSDVGFTRRFDWGSLSLSGQRVQPLSEGQATTTTLPQLSLTLSPIVLTPARSPLDARWYNGLTWTGSTNLSHTLTQPPAAADERNLRSAVSSGLTLGSLNWNSNASYNETRIDKPDTLRTDTSATVIGSQVRRGTLAWRTSMGYRQRLIGTTNLTPSLNLDGSFFRSNQTGFEFISAPTRVSVRASLNSDIYGFFPGIGPAERIRHKFSPNLSWSYSPEVEPDTTRDDIVGFNPAGFQERHTLSVGLNQTFEAKLRPREEPPPEEAADDTTSGVGRERQGREATQEARKLTILAINTSAVAYDFVEGEFTTDRLSNSITSDLLRGLQVRVEHDLFREEVNSFGEEKKFFDPFLTQLNLSFSVGERTLAALLGGGIADRDGIINETQPFEELEDEAALAEEVDQQRREAGERGDRRPWSLSVNYSLVRARPEPAGNPELEAVEADPGSRFSAFVFRPIPDVRTPTPNRQSLSLNLGFSPTSNWTLSWRTTYDIEAGEFVDQVVNLRRDLHRWSANFQFLKASNGNITFNFSVHLSDLRDIKFDYRQESRAAGN</sequence>
<evidence type="ECO:0000256" key="2">
    <source>
        <dbReference type="SAM" id="SignalP"/>
    </source>
</evidence>
<evidence type="ECO:0000259" key="3">
    <source>
        <dbReference type="Pfam" id="PF19838"/>
    </source>
</evidence>
<gene>
    <name evidence="4" type="ORF">GWO12_02185</name>
</gene>